<reference evidence="1 2" key="1">
    <citation type="submission" date="2018-06" db="EMBL/GenBank/DDBJ databases">
        <title>Genomic Encyclopedia of Archaeal and Bacterial Type Strains, Phase II (KMG-II): from individual species to whole genera.</title>
        <authorList>
            <person name="Goeker M."/>
        </authorList>
    </citation>
    <scope>NUCLEOTIDE SEQUENCE [LARGE SCALE GENOMIC DNA]</scope>
    <source>
        <strain evidence="1 2">DSM 17205</strain>
    </source>
</reference>
<dbReference type="Proteomes" id="UP000248584">
    <property type="component" value="Unassembled WGS sequence"/>
</dbReference>
<name>A0ABX5PZD7_9FLAO</name>
<dbReference type="RefSeq" id="WP_015360867.1">
    <property type="nucleotide sequence ID" value="NZ_QKZR01000001.1"/>
</dbReference>
<gene>
    <name evidence="1" type="ORF">LX97_00070</name>
</gene>
<sequence length="86" mass="9985">MTEKEVLKIANDHINLINKENPYADKMNYILTEAKEYLSGFYFDYEFELKNNEENLMFGGAPGFLVTKDSGKVIDLSWSELNKLIK</sequence>
<organism evidence="1 2">
    <name type="scientific">Nonlabens dokdonensis</name>
    <dbReference type="NCBI Taxonomy" id="328515"/>
    <lineage>
        <taxon>Bacteria</taxon>
        <taxon>Pseudomonadati</taxon>
        <taxon>Bacteroidota</taxon>
        <taxon>Flavobacteriia</taxon>
        <taxon>Flavobacteriales</taxon>
        <taxon>Flavobacteriaceae</taxon>
        <taxon>Nonlabens</taxon>
    </lineage>
</organism>
<accession>A0ABX5PZD7</accession>
<keyword evidence="2" id="KW-1185">Reference proteome</keyword>
<comment type="caution">
    <text evidence="1">The sequence shown here is derived from an EMBL/GenBank/DDBJ whole genome shotgun (WGS) entry which is preliminary data.</text>
</comment>
<evidence type="ECO:0000313" key="2">
    <source>
        <dbReference type="Proteomes" id="UP000248584"/>
    </source>
</evidence>
<dbReference type="EMBL" id="QKZR01000001">
    <property type="protein sequence ID" value="PZX43071.1"/>
    <property type="molecule type" value="Genomic_DNA"/>
</dbReference>
<protein>
    <submittedName>
        <fullName evidence="1">Uncharacterized protein</fullName>
    </submittedName>
</protein>
<proteinExistence type="predicted"/>
<evidence type="ECO:0000313" key="1">
    <source>
        <dbReference type="EMBL" id="PZX43071.1"/>
    </source>
</evidence>